<accession>X1K500</accession>
<organism evidence="1">
    <name type="scientific">marine sediment metagenome</name>
    <dbReference type="NCBI Taxonomy" id="412755"/>
    <lineage>
        <taxon>unclassified sequences</taxon>
        <taxon>metagenomes</taxon>
        <taxon>ecological metagenomes</taxon>
    </lineage>
</organism>
<comment type="caution">
    <text evidence="1">The sequence shown here is derived from an EMBL/GenBank/DDBJ whole genome shotgun (WGS) entry which is preliminary data.</text>
</comment>
<sequence length="59" mass="6416">VVVGGLVYSILKRQGTFGAQAVIGQEETPFWAKLLGAGAEQYRSGAFDPGEFIRDVTWQ</sequence>
<dbReference type="AlphaFoldDB" id="X1K500"/>
<reference evidence="1" key="1">
    <citation type="journal article" date="2014" name="Front. Microbiol.">
        <title>High frequency of phylogenetically diverse reductive dehalogenase-homologous genes in deep subseafloor sedimentary metagenomes.</title>
        <authorList>
            <person name="Kawai M."/>
            <person name="Futagami T."/>
            <person name="Toyoda A."/>
            <person name="Takaki Y."/>
            <person name="Nishi S."/>
            <person name="Hori S."/>
            <person name="Arai W."/>
            <person name="Tsubouchi T."/>
            <person name="Morono Y."/>
            <person name="Uchiyama I."/>
            <person name="Ito T."/>
            <person name="Fujiyama A."/>
            <person name="Inagaki F."/>
            <person name="Takami H."/>
        </authorList>
    </citation>
    <scope>NUCLEOTIDE SEQUENCE</scope>
    <source>
        <strain evidence="1">Expedition CK06-06</strain>
    </source>
</reference>
<feature type="non-terminal residue" evidence="1">
    <location>
        <position position="1"/>
    </location>
</feature>
<gene>
    <name evidence="1" type="ORF">S06H3_02649</name>
</gene>
<proteinExistence type="predicted"/>
<name>X1K500_9ZZZZ</name>
<protein>
    <submittedName>
        <fullName evidence="1">Uncharacterized protein</fullName>
    </submittedName>
</protein>
<dbReference type="EMBL" id="BARV01000792">
    <property type="protein sequence ID" value="GAI02097.1"/>
    <property type="molecule type" value="Genomic_DNA"/>
</dbReference>
<evidence type="ECO:0000313" key="1">
    <source>
        <dbReference type="EMBL" id="GAI02097.1"/>
    </source>
</evidence>